<feature type="transmembrane region" description="Helical" evidence="1">
    <location>
        <begin position="291"/>
        <end position="309"/>
    </location>
</feature>
<evidence type="ECO:0000256" key="1">
    <source>
        <dbReference type="SAM" id="Phobius"/>
    </source>
</evidence>
<protein>
    <submittedName>
        <fullName evidence="3">Acyltransferase</fullName>
    </submittedName>
</protein>
<feature type="transmembrane region" description="Helical" evidence="1">
    <location>
        <begin position="260"/>
        <end position="279"/>
    </location>
</feature>
<feature type="transmembrane region" description="Helical" evidence="1">
    <location>
        <begin position="145"/>
        <end position="163"/>
    </location>
</feature>
<feature type="transmembrane region" description="Helical" evidence="1">
    <location>
        <begin position="12"/>
        <end position="30"/>
    </location>
</feature>
<evidence type="ECO:0000259" key="2">
    <source>
        <dbReference type="Pfam" id="PF01757"/>
    </source>
</evidence>
<evidence type="ECO:0000313" key="3">
    <source>
        <dbReference type="EMBL" id="KAB4305201.1"/>
    </source>
</evidence>
<keyword evidence="1" id="KW-0812">Transmembrane</keyword>
<comment type="caution">
    <text evidence="3">The sequence shown here is derived from an EMBL/GenBank/DDBJ whole genome shotgun (WGS) entry which is preliminary data.</text>
</comment>
<feature type="domain" description="Acyltransferase 3" evidence="2">
    <location>
        <begin position="7"/>
        <end position="309"/>
    </location>
</feature>
<evidence type="ECO:0000313" key="4">
    <source>
        <dbReference type="Proteomes" id="UP000440614"/>
    </source>
</evidence>
<feature type="transmembrane region" description="Helical" evidence="1">
    <location>
        <begin position="200"/>
        <end position="222"/>
    </location>
</feature>
<accession>A0A412GB95</accession>
<dbReference type="InterPro" id="IPR002656">
    <property type="entry name" value="Acyl_transf_3_dom"/>
</dbReference>
<feature type="transmembrane region" description="Helical" evidence="1">
    <location>
        <begin position="121"/>
        <end position="138"/>
    </location>
</feature>
<gene>
    <name evidence="3" type="ORF">GAO51_26630</name>
</gene>
<name>A0A412GB95_BACT4</name>
<dbReference type="RefSeq" id="WP_117980139.1">
    <property type="nucleotide sequence ID" value="NZ_JACSWI010000048.1"/>
</dbReference>
<feature type="transmembrane region" description="Helical" evidence="1">
    <location>
        <begin position="81"/>
        <end position="101"/>
    </location>
</feature>
<keyword evidence="1" id="KW-1133">Transmembrane helix</keyword>
<organism evidence="3 4">
    <name type="scientific">Bacteroides thetaiotaomicron</name>
    <dbReference type="NCBI Taxonomy" id="818"/>
    <lineage>
        <taxon>Bacteria</taxon>
        <taxon>Pseudomonadati</taxon>
        <taxon>Bacteroidota</taxon>
        <taxon>Bacteroidia</taxon>
        <taxon>Bacteroidales</taxon>
        <taxon>Bacteroidaceae</taxon>
        <taxon>Bacteroides</taxon>
    </lineage>
</organism>
<sequence>MNRDLRYDIARDISILWIVLVFHLSAYLGAGYNLNNNFSCNNITWASLGCFSFISGLFIGKRDLVSRRDIFEFYKKRLLRIYPLFLLSAVCLYLIDFNGLVETLYGLLGISAFTGHQPLTLWFISMILLFYLISPLLLRKTLIARILSSVMVFFVLGILFKLHCCDIRVLFNFFCYVMGVIVLKTNMWRNKIGENLLDNIYFSVTTILVYCLFLMFASGSFVSPAVKAIVACLGVVAILSLASILNTLMYRRNSILFSNIAYSSMALYLFHRLFYFFGLSLFTPGSTLGKVLYLVFIVFPVGYILCFYIQKMYDKIVKNI</sequence>
<keyword evidence="3" id="KW-0012">Acyltransferase</keyword>
<feature type="transmembrane region" description="Helical" evidence="1">
    <location>
        <begin position="42"/>
        <end position="60"/>
    </location>
</feature>
<dbReference type="AlphaFoldDB" id="A0A412GB95"/>
<feature type="transmembrane region" description="Helical" evidence="1">
    <location>
        <begin position="169"/>
        <end position="188"/>
    </location>
</feature>
<proteinExistence type="predicted"/>
<dbReference type="GO" id="GO:0016747">
    <property type="term" value="F:acyltransferase activity, transferring groups other than amino-acyl groups"/>
    <property type="evidence" value="ECO:0007669"/>
    <property type="project" value="InterPro"/>
</dbReference>
<keyword evidence="1" id="KW-0472">Membrane</keyword>
<feature type="transmembrane region" description="Helical" evidence="1">
    <location>
        <begin position="228"/>
        <end position="248"/>
    </location>
</feature>
<dbReference type="Pfam" id="PF01757">
    <property type="entry name" value="Acyl_transf_3"/>
    <property type="match status" value="1"/>
</dbReference>
<dbReference type="EMBL" id="WCSY01000039">
    <property type="protein sequence ID" value="KAB4305201.1"/>
    <property type="molecule type" value="Genomic_DNA"/>
</dbReference>
<keyword evidence="3" id="KW-0808">Transferase</keyword>
<reference evidence="3 4" key="1">
    <citation type="journal article" date="2019" name="Nat. Med.">
        <title>A library of human gut bacterial isolates paired with longitudinal multiomics data enables mechanistic microbiome research.</title>
        <authorList>
            <person name="Poyet M."/>
            <person name="Groussin M."/>
            <person name="Gibbons S.M."/>
            <person name="Avila-Pacheco J."/>
            <person name="Jiang X."/>
            <person name="Kearney S.M."/>
            <person name="Perrotta A.R."/>
            <person name="Berdy B."/>
            <person name="Zhao S."/>
            <person name="Lieberman T.D."/>
            <person name="Swanson P.K."/>
            <person name="Smith M."/>
            <person name="Roesemann S."/>
            <person name="Alexander J.E."/>
            <person name="Rich S.A."/>
            <person name="Livny J."/>
            <person name="Vlamakis H."/>
            <person name="Clish C."/>
            <person name="Bullock K."/>
            <person name="Deik A."/>
            <person name="Scott J."/>
            <person name="Pierce K.A."/>
            <person name="Xavier R.J."/>
            <person name="Alm E.J."/>
        </authorList>
    </citation>
    <scope>NUCLEOTIDE SEQUENCE [LARGE SCALE GENOMIC DNA]</scope>
    <source>
        <strain evidence="3 4">BIOML-A188</strain>
    </source>
</reference>
<dbReference type="Proteomes" id="UP000440614">
    <property type="component" value="Unassembled WGS sequence"/>
</dbReference>